<evidence type="ECO:0000313" key="9">
    <source>
        <dbReference type="RefSeq" id="XP_006820502.1"/>
    </source>
</evidence>
<feature type="compositionally biased region" description="Basic and acidic residues" evidence="5">
    <location>
        <begin position="1671"/>
        <end position="1680"/>
    </location>
</feature>
<gene>
    <name evidence="9" type="primary">LOC102809228</name>
</gene>
<dbReference type="InterPro" id="IPR002999">
    <property type="entry name" value="Tudor"/>
</dbReference>
<feature type="region of interest" description="Disordered" evidence="5">
    <location>
        <begin position="87"/>
        <end position="112"/>
    </location>
</feature>
<feature type="domain" description="Tudor" evidence="7">
    <location>
        <begin position="632"/>
        <end position="726"/>
    </location>
</feature>
<dbReference type="InterPro" id="IPR000571">
    <property type="entry name" value="Znf_CCCH"/>
</dbReference>
<feature type="zinc finger region" description="C3H1-type" evidence="4">
    <location>
        <begin position="1389"/>
        <end position="1417"/>
    </location>
</feature>
<evidence type="ECO:0000256" key="4">
    <source>
        <dbReference type="PROSITE-ProRule" id="PRU00723"/>
    </source>
</evidence>
<feature type="domain" description="Tudor" evidence="7">
    <location>
        <begin position="1163"/>
        <end position="1225"/>
    </location>
</feature>
<dbReference type="RefSeq" id="XP_006820502.1">
    <property type="nucleotide sequence ID" value="XM_006820439.1"/>
</dbReference>
<dbReference type="Gene3D" id="2.30.30.140">
    <property type="match status" value="3"/>
</dbReference>
<dbReference type="InterPro" id="IPR035437">
    <property type="entry name" value="SNase_OB-fold_sf"/>
</dbReference>
<evidence type="ECO:0000259" key="7">
    <source>
        <dbReference type="PROSITE" id="PS50304"/>
    </source>
</evidence>
<dbReference type="PANTHER" id="PTHR22948:SF29">
    <property type="entry name" value="FI02030P-RELATED"/>
    <property type="match status" value="1"/>
</dbReference>
<evidence type="ECO:0000256" key="3">
    <source>
        <dbReference type="ARBA" id="ARBA00022833"/>
    </source>
</evidence>
<feature type="region of interest" description="Disordered" evidence="5">
    <location>
        <begin position="862"/>
        <end position="886"/>
    </location>
</feature>
<keyword evidence="2 4" id="KW-0863">Zinc-finger</keyword>
<feature type="compositionally biased region" description="Basic and acidic residues" evidence="5">
    <location>
        <begin position="301"/>
        <end position="336"/>
    </location>
</feature>
<dbReference type="Gene3D" id="2.40.50.90">
    <property type="match status" value="2"/>
</dbReference>
<sequence>MALSRRKFMEEGKRQLRMKLLDIEEREKQMYQYVADLIKPASTCARKLLSESDKNKFYRNYKEVSSSVTKCLDTLWILCASLLSDETDTDGNGNTSNTSSSSDTDDVQSVSTPRKIGTRCKADFRNKVTKFYDDALVGSIMQDCKAAKHVKIVKPRNLNYVKSPQMRKDEIFAAEEKDTKKKFKSNCVEGEEMPKTGECDLKSSQKEITSERDLKSCQEEKASEHDLKSCLKEKSGECDLKTCLKEKNGECDLKSFQKEKASEHDLKACQEEEASESDLKSCMKEKNGECDLKSFQNEKASKHDLKACQEENPSKIVSPKREKKEDNDMKTKDGKIKQSPARSVYEISVSSPEVWSTDELIFCDAETPEKFSPKSPRMQVEIKSSPVSQKGMWIEKKQEILSWLENSDIGKSTDLFLTYHREDIKSDFQDNTKESTRVDNLSMASLQEREHQVHPAKPKIESDEHTKCNKPVATKHNENRSDICLVETNSTECTGTDKEFQNMQITVFDIPSDEKKCCNQNDEVVSDVELIEKQLVVDDKTEATPDDESVLLDEIHKCGTSLKCRNKRQQFYDAACMISKKVKLDVPKTEFQSKAVSEEKVKNASPRIPSLTFRHDIPYTELAADEHRLNGSIYVGMIVAGCFSVDDTWYRAKIIAIHPNTTDVTEISSSNISCASPTSSECSSSVYEHSALNDNTEVDVLYIDYGNKERLLLKRLRVLQEEFTKLPSQAVCCCLAQVRPPNGSKYWLNEQILYFNNLVYGKSLHGVISTVPGSHLFSIDLSFSSPAVQVDTSNDSKLIPMMQFNIAQLMKQTGNADIVEGVLDMSKIKTVITGTDGEDVETKASLNLEQANVKDLSRLPIENDESLNKNDHKTLKQTPKPPKHTFDGTVLNERQCTQQCPDEKLVEPLQSCLSSINDDKGGRSQENQVVKQNLQISSSCETETGFSERITQEHKKKEADVQIIDSCETQVAKCKIKTSEIIQQDDVQERQMKASLGSRLFSETNVAENKIETSEIIQLDDVQMNPSLNSRLLRSTEEDVDLSVTPQVHTNTSFDLSGVKVKARQNMAKSVLSTSQQSSPRVVKFHSVNRGNIKPLRKPVVYQQLKKVPLEMGPGGDIHVVMSHISTPAEFYVHVVTSHSRKLDYFIEEMNDHYKNLNCDQYMPHVGEICCANFDEDGGWYRAQVKDIMQKNGSQLIKVFYVDFGNVELVPVTSIRKLDKNFMEFPEQVLKCCLEDVHPLSHDANDNTIIDRWSRGTIEKFKELTGYRQSLYLRNWAWRGSVLSAILFNFDGLNINQELVNYRLATSTTLKKGLSIRDDSQSNADTCDSGNGCSQSISVGSDNDVGSGNASFDSLADWDPMSMHFLSESNSYALDMDDPGVATVGYKSNNKSAVCKFFYNGYVCYRGEACPYEHSLPGESSEDRLAVLRSSSTVVLPKDDSWVHVEITAIHDPLHFWVQLPYGNKSLDQIKHEAEEGVSDSGVDDEEGSSFQDLMKSINAHYKNSVYKDADSDTLPPRRGEIVCAQLTADNKWYRALITDVLVEKEKVKAFYLDYGNSEFLRFCNIRTILPEFLLLPFQAVECFLFDLEPLNKGKECKWSKKVVAKFEKEVVNKTLEANVVCSSCNVMYINLYSTTDDKDVFINQWLIEKGYAKKQVKNPPKSGDGNISKCESDEYLRPG</sequence>
<dbReference type="GeneID" id="102809228"/>
<evidence type="ECO:0000256" key="1">
    <source>
        <dbReference type="ARBA" id="ARBA00022723"/>
    </source>
</evidence>
<dbReference type="SUPFAM" id="SSF63748">
    <property type="entry name" value="Tudor/PWWP/MBT"/>
    <property type="match status" value="3"/>
</dbReference>
<feature type="domain" description="C3H1-type" evidence="6">
    <location>
        <begin position="1389"/>
        <end position="1417"/>
    </location>
</feature>
<evidence type="ECO:0000256" key="5">
    <source>
        <dbReference type="SAM" id="MobiDB-lite"/>
    </source>
</evidence>
<dbReference type="SMART" id="SM00333">
    <property type="entry name" value="TUDOR"/>
    <property type="match status" value="3"/>
</dbReference>
<proteinExistence type="predicted"/>
<dbReference type="PROSITE" id="PS50304">
    <property type="entry name" value="TUDOR"/>
    <property type="match status" value="3"/>
</dbReference>
<name>A0ABM0MKG1_SACKO</name>
<keyword evidence="1 4" id="KW-0479">Metal-binding</keyword>
<accession>A0ABM0MKG1</accession>
<feature type="region of interest" description="Disordered" evidence="5">
    <location>
        <begin position="1656"/>
        <end position="1680"/>
    </location>
</feature>
<dbReference type="InterPro" id="IPR036855">
    <property type="entry name" value="Znf_CCCH_sf"/>
</dbReference>
<dbReference type="Pfam" id="PF00567">
    <property type="entry name" value="TUDOR"/>
    <property type="match status" value="3"/>
</dbReference>
<keyword evidence="3 4" id="KW-0862">Zinc</keyword>
<dbReference type="InterPro" id="IPR050621">
    <property type="entry name" value="Tudor_domain_containing"/>
</dbReference>
<evidence type="ECO:0000256" key="2">
    <source>
        <dbReference type="ARBA" id="ARBA00022771"/>
    </source>
</evidence>
<feature type="region of interest" description="Disordered" evidence="5">
    <location>
        <begin position="301"/>
        <end position="343"/>
    </location>
</feature>
<organism evidence="8 9">
    <name type="scientific">Saccoglossus kowalevskii</name>
    <name type="common">Acorn worm</name>
    <dbReference type="NCBI Taxonomy" id="10224"/>
    <lineage>
        <taxon>Eukaryota</taxon>
        <taxon>Metazoa</taxon>
        <taxon>Hemichordata</taxon>
        <taxon>Enteropneusta</taxon>
        <taxon>Harrimaniidae</taxon>
        <taxon>Saccoglossus</taxon>
    </lineage>
</organism>
<dbReference type="PANTHER" id="PTHR22948">
    <property type="entry name" value="TUDOR DOMAIN CONTAINING PROTEIN"/>
    <property type="match status" value="1"/>
</dbReference>
<evidence type="ECO:0000313" key="8">
    <source>
        <dbReference type="Proteomes" id="UP000694865"/>
    </source>
</evidence>
<dbReference type="Proteomes" id="UP000694865">
    <property type="component" value="Unplaced"/>
</dbReference>
<feature type="domain" description="Tudor" evidence="7">
    <location>
        <begin position="1516"/>
        <end position="1576"/>
    </location>
</feature>
<evidence type="ECO:0000259" key="6">
    <source>
        <dbReference type="PROSITE" id="PS50103"/>
    </source>
</evidence>
<dbReference type="PROSITE" id="PS50103">
    <property type="entry name" value="ZF_C3H1"/>
    <property type="match status" value="1"/>
</dbReference>
<feature type="compositionally biased region" description="Low complexity" evidence="5">
    <location>
        <begin position="90"/>
        <end position="112"/>
    </location>
</feature>
<reference evidence="9" key="1">
    <citation type="submission" date="2025-08" db="UniProtKB">
        <authorList>
            <consortium name="RefSeq"/>
        </authorList>
    </citation>
    <scope>IDENTIFICATION</scope>
    <source>
        <tissue evidence="9">Testes</tissue>
    </source>
</reference>
<protein>
    <submittedName>
        <fullName evidence="9">Uncharacterized protein LOC102809228</fullName>
    </submittedName>
</protein>
<keyword evidence="8" id="KW-1185">Reference proteome</keyword>
<dbReference type="SUPFAM" id="SSF90229">
    <property type="entry name" value="CCCH zinc finger"/>
    <property type="match status" value="1"/>
</dbReference>